<proteinExistence type="predicted"/>
<feature type="transmembrane region" description="Helical" evidence="7">
    <location>
        <begin position="89"/>
        <end position="114"/>
    </location>
</feature>
<feature type="domain" description="ABC transmembrane type-1" evidence="8">
    <location>
        <begin position="85"/>
        <end position="252"/>
    </location>
</feature>
<evidence type="ECO:0000256" key="4">
    <source>
        <dbReference type="ARBA" id="ARBA00022692"/>
    </source>
</evidence>
<feature type="non-terminal residue" evidence="9">
    <location>
        <position position="252"/>
    </location>
</feature>
<comment type="subcellular location">
    <subcellularLocation>
        <location evidence="1">Cell membrane</location>
        <topology evidence="1">Multi-pass membrane protein</topology>
    </subcellularLocation>
</comment>
<dbReference type="AlphaFoldDB" id="A0A383AE77"/>
<accession>A0A383AE77</accession>
<feature type="transmembrane region" description="Helical" evidence="7">
    <location>
        <begin position="25"/>
        <end position="46"/>
    </location>
</feature>
<dbReference type="Gene3D" id="1.10.3720.10">
    <property type="entry name" value="MetI-like"/>
    <property type="match status" value="1"/>
</dbReference>
<dbReference type="GO" id="GO:0005886">
    <property type="term" value="C:plasma membrane"/>
    <property type="evidence" value="ECO:0007669"/>
    <property type="project" value="UniProtKB-SubCell"/>
</dbReference>
<evidence type="ECO:0000256" key="3">
    <source>
        <dbReference type="ARBA" id="ARBA00022475"/>
    </source>
</evidence>
<protein>
    <recommendedName>
        <fullName evidence="8">ABC transmembrane type-1 domain-containing protein</fullName>
    </recommendedName>
</protein>
<organism evidence="9">
    <name type="scientific">marine metagenome</name>
    <dbReference type="NCBI Taxonomy" id="408172"/>
    <lineage>
        <taxon>unclassified sequences</taxon>
        <taxon>metagenomes</taxon>
        <taxon>ecological metagenomes</taxon>
    </lineage>
</organism>
<evidence type="ECO:0000256" key="5">
    <source>
        <dbReference type="ARBA" id="ARBA00022989"/>
    </source>
</evidence>
<dbReference type="GO" id="GO:0055085">
    <property type="term" value="P:transmembrane transport"/>
    <property type="evidence" value="ECO:0007669"/>
    <property type="project" value="InterPro"/>
</dbReference>
<dbReference type="SUPFAM" id="SSF161098">
    <property type="entry name" value="MetI-like"/>
    <property type="match status" value="1"/>
</dbReference>
<keyword evidence="6 7" id="KW-0472">Membrane</keyword>
<evidence type="ECO:0000259" key="8">
    <source>
        <dbReference type="PROSITE" id="PS50928"/>
    </source>
</evidence>
<name>A0A383AE77_9ZZZZ</name>
<gene>
    <name evidence="9" type="ORF">METZ01_LOCUS458753</name>
</gene>
<dbReference type="Pfam" id="PF00528">
    <property type="entry name" value="BPD_transp_1"/>
    <property type="match status" value="1"/>
</dbReference>
<dbReference type="PROSITE" id="PS50928">
    <property type="entry name" value="ABC_TM1"/>
    <property type="match status" value="1"/>
</dbReference>
<dbReference type="InterPro" id="IPR050366">
    <property type="entry name" value="BP-dependent_transpt_permease"/>
</dbReference>
<keyword evidence="2" id="KW-0813">Transport</keyword>
<reference evidence="9" key="1">
    <citation type="submission" date="2018-05" db="EMBL/GenBank/DDBJ databases">
        <authorList>
            <person name="Lanie J.A."/>
            <person name="Ng W.-L."/>
            <person name="Kazmierczak K.M."/>
            <person name="Andrzejewski T.M."/>
            <person name="Davidsen T.M."/>
            <person name="Wayne K.J."/>
            <person name="Tettelin H."/>
            <person name="Glass J.I."/>
            <person name="Rusch D."/>
            <person name="Podicherti R."/>
            <person name="Tsui H.-C.T."/>
            <person name="Winkler M.E."/>
        </authorList>
    </citation>
    <scope>NUCLEOTIDE SEQUENCE</scope>
</reference>
<dbReference type="PANTHER" id="PTHR43386:SF1">
    <property type="entry name" value="D,D-DIPEPTIDE TRANSPORT SYSTEM PERMEASE PROTEIN DDPC-RELATED"/>
    <property type="match status" value="1"/>
</dbReference>
<dbReference type="CDD" id="cd06261">
    <property type="entry name" value="TM_PBP2"/>
    <property type="match status" value="1"/>
</dbReference>
<dbReference type="PANTHER" id="PTHR43386">
    <property type="entry name" value="OLIGOPEPTIDE TRANSPORT SYSTEM PERMEASE PROTEIN APPC"/>
    <property type="match status" value="1"/>
</dbReference>
<dbReference type="InterPro" id="IPR025966">
    <property type="entry name" value="OppC_N"/>
</dbReference>
<dbReference type="InterPro" id="IPR000515">
    <property type="entry name" value="MetI-like"/>
</dbReference>
<evidence type="ECO:0000256" key="6">
    <source>
        <dbReference type="ARBA" id="ARBA00023136"/>
    </source>
</evidence>
<dbReference type="InterPro" id="IPR035906">
    <property type="entry name" value="MetI-like_sf"/>
</dbReference>
<dbReference type="Pfam" id="PF12911">
    <property type="entry name" value="OppC_N"/>
    <property type="match status" value="1"/>
</dbReference>
<evidence type="ECO:0000256" key="1">
    <source>
        <dbReference type="ARBA" id="ARBA00004651"/>
    </source>
</evidence>
<evidence type="ECO:0000256" key="2">
    <source>
        <dbReference type="ARBA" id="ARBA00022448"/>
    </source>
</evidence>
<keyword evidence="3" id="KW-1003">Cell membrane</keyword>
<dbReference type="EMBL" id="UINC01191315">
    <property type="protein sequence ID" value="SVE05899.1"/>
    <property type="molecule type" value="Genomic_DNA"/>
</dbReference>
<keyword evidence="5 7" id="KW-1133">Transmembrane helix</keyword>
<evidence type="ECO:0000256" key="7">
    <source>
        <dbReference type="SAM" id="Phobius"/>
    </source>
</evidence>
<evidence type="ECO:0000313" key="9">
    <source>
        <dbReference type="EMBL" id="SVE05899.1"/>
    </source>
</evidence>
<feature type="non-terminal residue" evidence="9">
    <location>
        <position position="1"/>
    </location>
</feature>
<keyword evidence="4 7" id="KW-0812">Transmembrane</keyword>
<sequence>QEITLRPQKSTFTELINAVKINPPALISLVIIFIYVFIGLFGSILAPYEFDEMGVGIPLQKPSWEYLFGTDEFGRDVFSRVLAGGIISLRIGVLVVGIAGTFGSLVGLVSGYIGGWIDEAVMRITDIFLSVPDLVMALVIATSLGASIDAAIIGITLVRWTGYARLIRSGVIAEKGKDYITASRALGLHPSRIIFNHIFPNSYTATLVQATFDFGLAILFASGLSFVGAGAQPPEPEWGALVASGRQYVQAA</sequence>
<feature type="transmembrane region" description="Helical" evidence="7">
    <location>
        <begin position="134"/>
        <end position="158"/>
    </location>
</feature>